<evidence type="ECO:0000256" key="6">
    <source>
        <dbReference type="RuleBase" id="RU362125"/>
    </source>
</evidence>
<dbReference type="Pfam" id="PF02770">
    <property type="entry name" value="Acyl-CoA_dh_M"/>
    <property type="match status" value="1"/>
</dbReference>
<dbReference type="SUPFAM" id="SSF56645">
    <property type="entry name" value="Acyl-CoA dehydrogenase NM domain-like"/>
    <property type="match status" value="1"/>
</dbReference>
<keyword evidence="4 6" id="KW-0274">FAD</keyword>
<protein>
    <submittedName>
        <fullName evidence="10">Acyl-CoA dehydrogenase</fullName>
        <ecNumber evidence="10">1.3.99.-</ecNumber>
    </submittedName>
</protein>
<dbReference type="InterPro" id="IPR046373">
    <property type="entry name" value="Acyl-CoA_Oxase/DH_mid-dom_sf"/>
</dbReference>
<evidence type="ECO:0000256" key="5">
    <source>
        <dbReference type="ARBA" id="ARBA00023002"/>
    </source>
</evidence>
<feature type="domain" description="Acyl-CoA dehydrogenase/oxidase C-terminal" evidence="7">
    <location>
        <begin position="400"/>
        <end position="549"/>
    </location>
</feature>
<keyword evidence="5 6" id="KW-0560">Oxidoreductase</keyword>
<dbReference type="EC" id="1.3.99.-" evidence="10"/>
<dbReference type="InterPro" id="IPR037069">
    <property type="entry name" value="AcylCoA_DH/ox_N_sf"/>
</dbReference>
<evidence type="ECO:0000259" key="7">
    <source>
        <dbReference type="Pfam" id="PF00441"/>
    </source>
</evidence>
<dbReference type="EMBL" id="CU459003">
    <property type="protein sequence ID" value="CAM77401.1"/>
    <property type="molecule type" value="Genomic_DNA"/>
</dbReference>
<dbReference type="SUPFAM" id="SSF47203">
    <property type="entry name" value="Acyl-CoA dehydrogenase C-terminal domain-like"/>
    <property type="match status" value="1"/>
</dbReference>
<comment type="similarity">
    <text evidence="2 6">Belongs to the acyl-CoA dehydrogenase family.</text>
</comment>
<dbReference type="Gene3D" id="1.10.540.10">
    <property type="entry name" value="Acyl-CoA dehydrogenase/oxidase, N-terminal domain"/>
    <property type="match status" value="1"/>
</dbReference>
<evidence type="ECO:0000256" key="2">
    <source>
        <dbReference type="ARBA" id="ARBA00009347"/>
    </source>
</evidence>
<accession>A4U3E4</accession>
<reference evidence="10" key="1">
    <citation type="journal article" date="2007" name="J. Bacteriol.">
        <title>Comparative genome analysis of four magnetotactic bacteria reveals a complex set of group-specific genes implicated in magnetosome biomineralization and function.</title>
        <authorList>
            <person name="Richter M."/>
            <person name="Kube M."/>
            <person name="Bazylinski D.A."/>
            <person name="Lombardot T."/>
            <person name="Gloeckner F.O."/>
            <person name="Reinhardt R."/>
            <person name="Schueler D."/>
        </authorList>
    </citation>
    <scope>NUCLEOTIDE SEQUENCE</scope>
    <source>
        <strain evidence="10">MSR-1</strain>
    </source>
</reference>
<dbReference type="FunFam" id="1.20.140.10:FF:000001">
    <property type="entry name" value="Acyl-CoA dehydrogenase"/>
    <property type="match status" value="1"/>
</dbReference>
<keyword evidence="3 6" id="KW-0285">Flavoprotein</keyword>
<evidence type="ECO:0000256" key="1">
    <source>
        <dbReference type="ARBA" id="ARBA00001974"/>
    </source>
</evidence>
<comment type="cofactor">
    <cofactor evidence="1 6">
        <name>FAD</name>
        <dbReference type="ChEBI" id="CHEBI:57692"/>
    </cofactor>
</comment>
<sequence>MTASLLIDDLIPTCESALETVRGLHAAAKEAVTAMVSKDGKIDSALFEANQQAAHGYAWLSTYVAALEQMLDWAKRVGAAGKLGELEELMLQSAYGEYCAQIYGGIPMSQGEIIRPIDLGLDSGACHKHHSEAVSILRKSGNAAAVRVRIAQLIEDGHHYGELALDDETLELIRDQFRRFVEDNVAPYAHEWHLKDELIPLEVLNAVAEMGVFGLTLPEEFGGLGMSKTSMCVVTEELSRGYIGVGSLGTRAEIAGELIRLGGTQEQKEEWLPKIASGEILPTAVFTEPNTGSDLGSLRTRAVKEGDDYVVTGNKTWITHASRTDVMALLVRTDPNTKDWRGLSMFLAPKVRGTEENPFPTPGMTGGEIKVLGYRGMKEYELGFDGFKVPAANLLGQVEGQGFKQLMETFESARIQTAARAIGVAQNAMEIGQQYAKDRVQFGKPIYKFPRVACKIAWMAVETMIARQLTYFSAREKDGGHRCDIEAGMAKLLGARVAWSNADNALQVHGGNGYAEEYQISRILCDARILNIFEGAAEIQAQVIARGLLSGARG</sequence>
<evidence type="ECO:0000256" key="3">
    <source>
        <dbReference type="ARBA" id="ARBA00022630"/>
    </source>
</evidence>
<organism evidence="10">
    <name type="scientific">Magnetospirillum gryphiswaldense</name>
    <dbReference type="NCBI Taxonomy" id="55518"/>
    <lineage>
        <taxon>Bacteria</taxon>
        <taxon>Pseudomonadati</taxon>
        <taxon>Pseudomonadota</taxon>
        <taxon>Alphaproteobacteria</taxon>
        <taxon>Rhodospirillales</taxon>
        <taxon>Rhodospirillaceae</taxon>
        <taxon>Magnetospirillum</taxon>
    </lineage>
</organism>
<dbReference type="PANTHER" id="PTHR43884">
    <property type="entry name" value="ACYL-COA DEHYDROGENASE"/>
    <property type="match status" value="1"/>
</dbReference>
<feature type="domain" description="Acyl-CoA dehydrogenase/oxidase N-terminal" evidence="9">
    <location>
        <begin position="168"/>
        <end position="279"/>
    </location>
</feature>
<dbReference type="Gene3D" id="1.20.140.10">
    <property type="entry name" value="Butyryl-CoA Dehydrogenase, subunit A, domain 3"/>
    <property type="match status" value="1"/>
</dbReference>
<dbReference type="PROSITE" id="PS00073">
    <property type="entry name" value="ACYL_COA_DH_2"/>
    <property type="match status" value="1"/>
</dbReference>
<dbReference type="InterPro" id="IPR009075">
    <property type="entry name" value="AcylCo_DH/oxidase_C"/>
</dbReference>
<dbReference type="Gene3D" id="2.40.110.10">
    <property type="entry name" value="Butyryl-CoA Dehydrogenase, subunit A, domain 2"/>
    <property type="match status" value="1"/>
</dbReference>
<dbReference type="GO" id="GO:0050660">
    <property type="term" value="F:flavin adenine dinucleotide binding"/>
    <property type="evidence" value="ECO:0007669"/>
    <property type="project" value="InterPro"/>
</dbReference>
<dbReference type="PANTHER" id="PTHR43884:SF25">
    <property type="entry name" value="ACYL-COA DEHYDROGENASE YDBM-RELATED"/>
    <property type="match status" value="1"/>
</dbReference>
<evidence type="ECO:0000256" key="4">
    <source>
        <dbReference type="ARBA" id="ARBA00022827"/>
    </source>
</evidence>
<dbReference type="RefSeq" id="WP_106003454.1">
    <property type="nucleotide sequence ID" value="NZ_CP027527.1"/>
</dbReference>
<evidence type="ECO:0000259" key="8">
    <source>
        <dbReference type="Pfam" id="PF02770"/>
    </source>
</evidence>
<dbReference type="Pfam" id="PF02771">
    <property type="entry name" value="Acyl-CoA_dh_N"/>
    <property type="match status" value="1"/>
</dbReference>
<dbReference type="GO" id="GO:0003995">
    <property type="term" value="F:acyl-CoA dehydrogenase activity"/>
    <property type="evidence" value="ECO:0007669"/>
    <property type="project" value="InterPro"/>
</dbReference>
<evidence type="ECO:0000313" key="10">
    <source>
        <dbReference type="EMBL" id="CAM77401.1"/>
    </source>
</evidence>
<feature type="domain" description="Acyl-CoA oxidase/dehydrogenase middle" evidence="8">
    <location>
        <begin position="285"/>
        <end position="385"/>
    </location>
</feature>
<dbReference type="AlphaFoldDB" id="A4U3E4"/>
<dbReference type="InterPro" id="IPR006089">
    <property type="entry name" value="Acyl-CoA_DH_CS"/>
</dbReference>
<proteinExistence type="inferred from homology"/>
<dbReference type="InterPro" id="IPR013786">
    <property type="entry name" value="AcylCoA_DH/ox_N"/>
</dbReference>
<name>A4U3E4_9PROT</name>
<gene>
    <name evidence="10" type="primary">mmgC</name>
    <name evidence="10" type="ORF">MGR_2918</name>
</gene>
<evidence type="ECO:0000259" key="9">
    <source>
        <dbReference type="Pfam" id="PF02771"/>
    </source>
</evidence>
<dbReference type="FunFam" id="2.40.110.10:FF:000015">
    <property type="entry name" value="Acyl-CoA dehydrogenase"/>
    <property type="match status" value="1"/>
</dbReference>
<dbReference type="InterPro" id="IPR036250">
    <property type="entry name" value="AcylCo_DH-like_C"/>
</dbReference>
<dbReference type="Pfam" id="PF00441">
    <property type="entry name" value="Acyl-CoA_dh_1"/>
    <property type="match status" value="1"/>
</dbReference>
<dbReference type="InterPro" id="IPR006091">
    <property type="entry name" value="Acyl-CoA_Oxase/DH_mid-dom"/>
</dbReference>
<dbReference type="InterPro" id="IPR009100">
    <property type="entry name" value="AcylCoA_DH/oxidase_NM_dom_sf"/>
</dbReference>